<reference evidence="2 3" key="1">
    <citation type="submission" date="2018-06" db="EMBL/GenBank/DDBJ databases">
        <title>Rhizobium wuzhouense sp. nov., isolated from roots of Oryza officinalis.</title>
        <authorList>
            <person name="Yuan T."/>
        </authorList>
    </citation>
    <scope>NUCLEOTIDE SEQUENCE [LARGE SCALE GENOMIC DNA]</scope>
    <source>
        <strain evidence="2 3">W44</strain>
    </source>
</reference>
<dbReference type="Proteomes" id="UP000247536">
    <property type="component" value="Unassembled WGS sequence"/>
</dbReference>
<evidence type="ECO:0000256" key="1">
    <source>
        <dbReference type="SAM" id="SignalP"/>
    </source>
</evidence>
<keyword evidence="1" id="KW-0732">Signal</keyword>
<evidence type="ECO:0000313" key="3">
    <source>
        <dbReference type="Proteomes" id="UP000247536"/>
    </source>
</evidence>
<accession>A0ABX5NV11</accession>
<protein>
    <submittedName>
        <fullName evidence="2">Uncharacterized protein</fullName>
    </submittedName>
</protein>
<feature type="chain" id="PRO_5046129862" evidence="1">
    <location>
        <begin position="22"/>
        <end position="184"/>
    </location>
</feature>
<name>A0ABX5NV11_9HYPH</name>
<organism evidence="2 3">
    <name type="scientific">Rhizobium wuzhouense</name>
    <dbReference type="NCBI Taxonomy" id="1986026"/>
    <lineage>
        <taxon>Bacteria</taxon>
        <taxon>Pseudomonadati</taxon>
        <taxon>Pseudomonadota</taxon>
        <taxon>Alphaproteobacteria</taxon>
        <taxon>Hyphomicrobiales</taxon>
        <taxon>Rhizobiaceae</taxon>
        <taxon>Rhizobium/Agrobacterium group</taxon>
        <taxon>Rhizobium</taxon>
    </lineage>
</organism>
<dbReference type="RefSeq" id="WP_110789435.1">
    <property type="nucleotide sequence ID" value="NZ_QJRY01000001.1"/>
</dbReference>
<sequence>MQRGFLFLLAALLVPASPAFACAKRAPLRLEDVSFADHVVLARVTRFEMVRDEEAHRRAQDLMAKLAPGRPQPTKVRLMSDYARINLAVDEVLLGNAVESLTVSWVSPPYNEDFPLPSGAFVIALRNPASPIPPLRGASATILPPREPGLLQVLQAPCASAFFFAETDKNAIQLRDILIGEQRR</sequence>
<keyword evidence="3" id="KW-1185">Reference proteome</keyword>
<feature type="signal peptide" evidence="1">
    <location>
        <begin position="1"/>
        <end position="21"/>
    </location>
</feature>
<gene>
    <name evidence="2" type="ORF">DMY87_01010</name>
</gene>
<comment type="caution">
    <text evidence="2">The sequence shown here is derived from an EMBL/GenBank/DDBJ whole genome shotgun (WGS) entry which is preliminary data.</text>
</comment>
<dbReference type="EMBL" id="QJRY01000001">
    <property type="protein sequence ID" value="PYB77002.1"/>
    <property type="molecule type" value="Genomic_DNA"/>
</dbReference>
<evidence type="ECO:0000313" key="2">
    <source>
        <dbReference type="EMBL" id="PYB77002.1"/>
    </source>
</evidence>
<proteinExistence type="predicted"/>